<reference evidence="15 16" key="1">
    <citation type="submission" date="2024-06" db="EMBL/GenBank/DDBJ databases">
        <authorList>
            <person name="Lee S.D."/>
        </authorList>
    </citation>
    <scope>NUCLEOTIDE SEQUENCE [LARGE SCALE GENOMIC DNA]</scope>
    <source>
        <strain evidence="15 16">N1-10</strain>
    </source>
</reference>
<evidence type="ECO:0000256" key="7">
    <source>
        <dbReference type="ARBA" id="ARBA00022777"/>
    </source>
</evidence>
<evidence type="ECO:0000256" key="6">
    <source>
        <dbReference type="ARBA" id="ARBA00022692"/>
    </source>
</evidence>
<feature type="transmembrane region" description="Helical" evidence="12">
    <location>
        <begin position="205"/>
        <end position="228"/>
    </location>
</feature>
<dbReference type="Pfam" id="PF00512">
    <property type="entry name" value="HisKA"/>
    <property type="match status" value="1"/>
</dbReference>
<feature type="compositionally biased region" description="Pro residues" evidence="11">
    <location>
        <begin position="507"/>
        <end position="516"/>
    </location>
</feature>
<dbReference type="CDD" id="cd06225">
    <property type="entry name" value="HAMP"/>
    <property type="match status" value="1"/>
</dbReference>
<dbReference type="PRINTS" id="PR00344">
    <property type="entry name" value="BCTRLSENSOR"/>
</dbReference>
<dbReference type="SMART" id="SM00304">
    <property type="entry name" value="HAMP"/>
    <property type="match status" value="1"/>
</dbReference>
<evidence type="ECO:0000256" key="11">
    <source>
        <dbReference type="SAM" id="MobiDB-lite"/>
    </source>
</evidence>
<dbReference type="Proteomes" id="UP001592581">
    <property type="component" value="Unassembled WGS sequence"/>
</dbReference>
<evidence type="ECO:0000259" key="13">
    <source>
        <dbReference type="PROSITE" id="PS50109"/>
    </source>
</evidence>
<keyword evidence="9" id="KW-0902">Two-component regulatory system</keyword>
<protein>
    <recommendedName>
        <fullName evidence="3">histidine kinase</fullName>
        <ecNumber evidence="3">2.7.13.3</ecNumber>
    </recommendedName>
</protein>
<evidence type="ECO:0000256" key="1">
    <source>
        <dbReference type="ARBA" id="ARBA00000085"/>
    </source>
</evidence>
<evidence type="ECO:0000256" key="10">
    <source>
        <dbReference type="ARBA" id="ARBA00023136"/>
    </source>
</evidence>
<dbReference type="InterPro" id="IPR003661">
    <property type="entry name" value="HisK_dim/P_dom"/>
</dbReference>
<dbReference type="PROSITE" id="PS50885">
    <property type="entry name" value="HAMP"/>
    <property type="match status" value="1"/>
</dbReference>
<evidence type="ECO:0000256" key="9">
    <source>
        <dbReference type="ARBA" id="ARBA00023012"/>
    </source>
</evidence>
<dbReference type="Pfam" id="PF00672">
    <property type="entry name" value="HAMP"/>
    <property type="match status" value="1"/>
</dbReference>
<dbReference type="GO" id="GO:0016301">
    <property type="term" value="F:kinase activity"/>
    <property type="evidence" value="ECO:0007669"/>
    <property type="project" value="UniProtKB-KW"/>
</dbReference>
<evidence type="ECO:0000256" key="3">
    <source>
        <dbReference type="ARBA" id="ARBA00012438"/>
    </source>
</evidence>
<dbReference type="Gene3D" id="3.30.565.10">
    <property type="entry name" value="Histidine kinase-like ATPase, C-terminal domain"/>
    <property type="match status" value="1"/>
</dbReference>
<accession>A0ABV6XVM6</accession>
<comment type="subcellular location">
    <subcellularLocation>
        <location evidence="2">Cell membrane</location>
    </subcellularLocation>
</comment>
<dbReference type="Gene3D" id="6.10.340.10">
    <property type="match status" value="1"/>
</dbReference>
<dbReference type="RefSeq" id="WP_380566948.1">
    <property type="nucleotide sequence ID" value="NZ_JBEUKS010000010.1"/>
</dbReference>
<dbReference type="CDD" id="cd00075">
    <property type="entry name" value="HATPase"/>
    <property type="match status" value="1"/>
</dbReference>
<feature type="transmembrane region" description="Helical" evidence="12">
    <location>
        <begin position="32"/>
        <end position="55"/>
    </location>
</feature>
<keyword evidence="16" id="KW-1185">Reference proteome</keyword>
<dbReference type="InterPro" id="IPR003660">
    <property type="entry name" value="HAMP_dom"/>
</dbReference>
<evidence type="ECO:0000256" key="12">
    <source>
        <dbReference type="SAM" id="Phobius"/>
    </source>
</evidence>
<evidence type="ECO:0000313" key="15">
    <source>
        <dbReference type="EMBL" id="MFC1441989.1"/>
    </source>
</evidence>
<feature type="domain" description="Histidine kinase" evidence="13">
    <location>
        <begin position="290"/>
        <end position="508"/>
    </location>
</feature>
<dbReference type="SUPFAM" id="SSF158472">
    <property type="entry name" value="HAMP domain-like"/>
    <property type="match status" value="1"/>
</dbReference>
<dbReference type="SMART" id="SM00387">
    <property type="entry name" value="HATPase_c"/>
    <property type="match status" value="1"/>
</dbReference>
<sequence length="534" mass="55786">MSADTAVAAEEPAKQGHRFAGWFTRMSLRGRLSILTAAAVAVAIAAAAFSCFFIVRDQLYSQARTSLTTAYVSSNAFNDATCRTTAAAAAAVNRSANSSGLLGPGGPGDGHSPLGGVDAQLVVPTTTSQEVCIPQSGTRGITVQTSDSSLAVGDTIIRDGTYTDGTKALVRVTGVRVSGGTYDGSQAVLLVAYPLHDLESSLQSLLLILCGVAVAGVLGAAGIGLLVARAALKPVDRLTEAVEHIARTEELGTTITVSGKDEIARLSESFNSMSTALARSRDRQSQLIADAGHELRTPLTSLRTNVDLLVRSEETGRALPEATRNRMLGNMKAQMVELSTLIVDLLELSRPSRPKGSKPLEVLPLHDIAARALDRARLRGPGLVFNVELRPWYVRADAHSMERAVINLLDNAVKFSPPGGSIDVSLRFGTLTVRDHGPGIPTEDLPHVFDRFWRSPSARQMPGSGLGLAIVAQTIRDAGGEVSLAAAAPGPDGSTGGALATVQLPGAPTPPPPTPPTVQNTPQITADEELKSGI</sequence>
<name>A0ABV6XVM6_9ACTN</name>
<evidence type="ECO:0000256" key="4">
    <source>
        <dbReference type="ARBA" id="ARBA00022553"/>
    </source>
</evidence>
<proteinExistence type="predicted"/>
<keyword evidence="7 15" id="KW-0418">Kinase</keyword>
<evidence type="ECO:0000256" key="2">
    <source>
        <dbReference type="ARBA" id="ARBA00004236"/>
    </source>
</evidence>
<dbReference type="Gene3D" id="1.10.287.130">
    <property type="match status" value="1"/>
</dbReference>
<keyword evidence="10 12" id="KW-0472">Membrane</keyword>
<dbReference type="EC" id="2.7.13.3" evidence="3"/>
<keyword evidence="5" id="KW-0808">Transferase</keyword>
<keyword evidence="8 12" id="KW-1133">Transmembrane helix</keyword>
<feature type="domain" description="HAMP" evidence="14">
    <location>
        <begin position="229"/>
        <end position="282"/>
    </location>
</feature>
<dbReference type="InterPro" id="IPR050428">
    <property type="entry name" value="TCS_sensor_his_kinase"/>
</dbReference>
<dbReference type="EMBL" id="JBEUKS010000010">
    <property type="protein sequence ID" value="MFC1441989.1"/>
    <property type="molecule type" value="Genomic_DNA"/>
</dbReference>
<dbReference type="InterPro" id="IPR036097">
    <property type="entry name" value="HisK_dim/P_sf"/>
</dbReference>
<evidence type="ECO:0000313" key="16">
    <source>
        <dbReference type="Proteomes" id="UP001592581"/>
    </source>
</evidence>
<dbReference type="PANTHER" id="PTHR45436">
    <property type="entry name" value="SENSOR HISTIDINE KINASE YKOH"/>
    <property type="match status" value="1"/>
</dbReference>
<feature type="region of interest" description="Disordered" evidence="11">
    <location>
        <begin position="486"/>
        <end position="534"/>
    </location>
</feature>
<dbReference type="SMART" id="SM00388">
    <property type="entry name" value="HisKA"/>
    <property type="match status" value="1"/>
</dbReference>
<dbReference type="InterPro" id="IPR036890">
    <property type="entry name" value="HATPase_C_sf"/>
</dbReference>
<dbReference type="PANTHER" id="PTHR45436:SF5">
    <property type="entry name" value="SENSOR HISTIDINE KINASE TRCS"/>
    <property type="match status" value="1"/>
</dbReference>
<dbReference type="CDD" id="cd00082">
    <property type="entry name" value="HisKA"/>
    <property type="match status" value="1"/>
</dbReference>
<evidence type="ECO:0000256" key="5">
    <source>
        <dbReference type="ARBA" id="ARBA00022679"/>
    </source>
</evidence>
<organism evidence="15 16">
    <name type="scientific">Streptacidiphilus jeojiensis</name>
    <dbReference type="NCBI Taxonomy" id="3229225"/>
    <lineage>
        <taxon>Bacteria</taxon>
        <taxon>Bacillati</taxon>
        <taxon>Actinomycetota</taxon>
        <taxon>Actinomycetes</taxon>
        <taxon>Kitasatosporales</taxon>
        <taxon>Streptomycetaceae</taxon>
        <taxon>Streptacidiphilus</taxon>
    </lineage>
</organism>
<comment type="catalytic activity">
    <reaction evidence="1">
        <text>ATP + protein L-histidine = ADP + protein N-phospho-L-histidine.</text>
        <dbReference type="EC" id="2.7.13.3"/>
    </reaction>
</comment>
<dbReference type="InterPro" id="IPR004358">
    <property type="entry name" value="Sig_transdc_His_kin-like_C"/>
</dbReference>
<dbReference type="InterPro" id="IPR003594">
    <property type="entry name" value="HATPase_dom"/>
</dbReference>
<dbReference type="Pfam" id="PF02518">
    <property type="entry name" value="HATPase_c"/>
    <property type="match status" value="1"/>
</dbReference>
<keyword evidence="4" id="KW-0597">Phosphoprotein</keyword>
<evidence type="ECO:0000259" key="14">
    <source>
        <dbReference type="PROSITE" id="PS50885"/>
    </source>
</evidence>
<comment type="caution">
    <text evidence="15">The sequence shown here is derived from an EMBL/GenBank/DDBJ whole genome shotgun (WGS) entry which is preliminary data.</text>
</comment>
<dbReference type="PROSITE" id="PS50109">
    <property type="entry name" value="HIS_KIN"/>
    <property type="match status" value="1"/>
</dbReference>
<dbReference type="InterPro" id="IPR005467">
    <property type="entry name" value="His_kinase_dom"/>
</dbReference>
<dbReference type="SUPFAM" id="SSF55874">
    <property type="entry name" value="ATPase domain of HSP90 chaperone/DNA topoisomerase II/histidine kinase"/>
    <property type="match status" value="1"/>
</dbReference>
<gene>
    <name evidence="15" type="ORF">ABUW04_27420</name>
</gene>
<evidence type="ECO:0000256" key="8">
    <source>
        <dbReference type="ARBA" id="ARBA00022989"/>
    </source>
</evidence>
<dbReference type="SUPFAM" id="SSF47384">
    <property type="entry name" value="Homodimeric domain of signal transducing histidine kinase"/>
    <property type="match status" value="1"/>
</dbReference>
<keyword evidence="6 12" id="KW-0812">Transmembrane</keyword>